<dbReference type="InterPro" id="IPR010181">
    <property type="entry name" value="CGCAxxGCC_motif"/>
</dbReference>
<evidence type="ECO:0000313" key="2">
    <source>
        <dbReference type="Proteomes" id="UP000653127"/>
    </source>
</evidence>
<sequence length="121" mass="12985">MATAVEYKHQGYNCAEAMVKACNDLHDMRIPSELASPFGGGMACGDTCGAVVGALMALGAARGRTDSAQKNGTRAPAAQLMKQLEEKYGSLDCRDLKRNRVSCDAIIEDAYAALEELLRRE</sequence>
<proteinExistence type="predicted"/>
<comment type="caution">
    <text evidence="1">The sequence shown here is derived from an EMBL/GenBank/DDBJ whole genome shotgun (WGS) entry which is preliminary data.</text>
</comment>
<reference evidence="1" key="1">
    <citation type="submission" date="2020-08" db="EMBL/GenBank/DDBJ databases">
        <title>Genome public.</title>
        <authorList>
            <person name="Liu C."/>
            <person name="Sun Q."/>
        </authorList>
    </citation>
    <scope>NUCLEOTIDE SEQUENCE</scope>
    <source>
        <strain evidence="1">NSJ-31</strain>
    </source>
</reference>
<dbReference type="AlphaFoldDB" id="A0A926I5A2"/>
<keyword evidence="2" id="KW-1185">Reference proteome</keyword>
<dbReference type="EMBL" id="JACRST010000013">
    <property type="protein sequence ID" value="MBC8547071.1"/>
    <property type="molecule type" value="Genomic_DNA"/>
</dbReference>
<evidence type="ECO:0000313" key="1">
    <source>
        <dbReference type="EMBL" id="MBC8547071.1"/>
    </source>
</evidence>
<accession>A0A926I5A2</accession>
<name>A0A926I5A2_9FIRM</name>
<organism evidence="1 2">
    <name type="scientific">Ligaoa zhengdingensis</name>
    <dbReference type="NCBI Taxonomy" id="2763658"/>
    <lineage>
        <taxon>Bacteria</taxon>
        <taxon>Bacillati</taxon>
        <taxon>Bacillota</taxon>
        <taxon>Clostridia</taxon>
        <taxon>Eubacteriales</taxon>
        <taxon>Oscillospiraceae</taxon>
        <taxon>Ligaoa</taxon>
    </lineage>
</organism>
<dbReference type="RefSeq" id="WP_249283145.1">
    <property type="nucleotide sequence ID" value="NZ_JACRST010000013.1"/>
</dbReference>
<gene>
    <name evidence="1" type="ORF">H8711_09025</name>
</gene>
<dbReference type="Pfam" id="PF09719">
    <property type="entry name" value="C_GCAxxG_C_C"/>
    <property type="match status" value="1"/>
</dbReference>
<dbReference type="Proteomes" id="UP000653127">
    <property type="component" value="Unassembled WGS sequence"/>
</dbReference>
<protein>
    <submittedName>
        <fullName evidence="1">C_GCAxxG_C_C family protein</fullName>
    </submittedName>
</protein>
<dbReference type="NCBIfam" id="TIGR01909">
    <property type="entry name" value="C_GCAxxG_C_C"/>
    <property type="match status" value="1"/>
</dbReference>